<keyword evidence="1" id="KW-1133">Transmembrane helix</keyword>
<feature type="transmembrane region" description="Helical" evidence="1">
    <location>
        <begin position="55"/>
        <end position="80"/>
    </location>
</feature>
<evidence type="ECO:0000313" key="3">
    <source>
        <dbReference type="Proteomes" id="UP000060487"/>
    </source>
</evidence>
<evidence type="ECO:0000256" key="1">
    <source>
        <dbReference type="SAM" id="Phobius"/>
    </source>
</evidence>
<feature type="transmembrane region" description="Helical" evidence="1">
    <location>
        <begin position="174"/>
        <end position="197"/>
    </location>
</feature>
<organism evidence="2 3">
    <name type="scientific">Candidatus Magnetominusculus xianensis</name>
    <dbReference type="NCBI Taxonomy" id="1748249"/>
    <lineage>
        <taxon>Bacteria</taxon>
        <taxon>Pseudomonadati</taxon>
        <taxon>Nitrospirota</taxon>
        <taxon>Nitrospiria</taxon>
        <taxon>Nitrospirales</taxon>
        <taxon>Nitrospiraceae</taxon>
        <taxon>Candidatus Magnetominusculus</taxon>
    </lineage>
</organism>
<keyword evidence="1" id="KW-0812">Transmembrane</keyword>
<feature type="transmembrane region" description="Helical" evidence="1">
    <location>
        <begin position="86"/>
        <end position="106"/>
    </location>
</feature>
<dbReference type="Pfam" id="PF12811">
    <property type="entry name" value="BaxI_1"/>
    <property type="match status" value="1"/>
</dbReference>
<sequence>MMKTSNPALRVKRSTVAYGAEGAMTINGAINKTAFMLLLLLFSASWTWKTYFNEGLAAVTPWMVIGLVGGLITALVTIFVNKWSPITAPIYALFEGLFLGGITAVFEQKYSGLAFQAVALTFGTLFMLLSAYKAGIVRATDKFKAGIVAATGGIFIVYLASFVLRLFGVQMPFIYGSGVIGIGFSVVVVVIAALNLVLDFDFIDTAARERAPKYFEWYGGFAIMVTLVWLYIEILNLLAKLRDR</sequence>
<feature type="transmembrane region" description="Helical" evidence="1">
    <location>
        <begin position="29"/>
        <end position="48"/>
    </location>
</feature>
<keyword evidence="1" id="KW-0472">Membrane</keyword>
<accession>A0ABR5SIG8</accession>
<evidence type="ECO:0000313" key="2">
    <source>
        <dbReference type="EMBL" id="KWT92697.1"/>
    </source>
</evidence>
<dbReference type="InterPro" id="IPR010539">
    <property type="entry name" value="BaxI_1-like"/>
</dbReference>
<dbReference type="PANTHER" id="PTHR41282:SF1">
    <property type="entry name" value="CONSERVED TRANSMEMBRANE PROTEIN-RELATED"/>
    <property type="match status" value="1"/>
</dbReference>
<gene>
    <name evidence="2" type="ORF">ASN18_0528</name>
</gene>
<proteinExistence type="predicted"/>
<protein>
    <submittedName>
        <fullName evidence="2">Membrane protein</fullName>
    </submittedName>
</protein>
<feature type="transmembrane region" description="Helical" evidence="1">
    <location>
        <begin position="113"/>
        <end position="133"/>
    </location>
</feature>
<dbReference type="PANTHER" id="PTHR41282">
    <property type="entry name" value="CONSERVED TRANSMEMBRANE PROTEIN-RELATED"/>
    <property type="match status" value="1"/>
</dbReference>
<dbReference type="PIRSF" id="PIRSF009160">
    <property type="entry name" value="UCP009160"/>
    <property type="match status" value="1"/>
</dbReference>
<keyword evidence="3" id="KW-1185">Reference proteome</keyword>
<dbReference type="Proteomes" id="UP000060487">
    <property type="component" value="Unassembled WGS sequence"/>
</dbReference>
<dbReference type="EMBL" id="LNQR01000021">
    <property type="protein sequence ID" value="KWT92697.1"/>
    <property type="molecule type" value="Genomic_DNA"/>
</dbReference>
<reference evidence="2 3" key="1">
    <citation type="submission" date="2015-11" db="EMBL/GenBank/DDBJ databases">
        <authorList>
            <person name="Lin W."/>
        </authorList>
    </citation>
    <scope>NUCLEOTIDE SEQUENCE [LARGE SCALE GENOMIC DNA]</scope>
    <source>
        <strain evidence="2 3">HCH-1</strain>
    </source>
</reference>
<feature type="transmembrane region" description="Helical" evidence="1">
    <location>
        <begin position="217"/>
        <end position="239"/>
    </location>
</feature>
<comment type="caution">
    <text evidence="2">The sequence shown here is derived from an EMBL/GenBank/DDBJ whole genome shotgun (WGS) entry which is preliminary data.</text>
</comment>
<feature type="transmembrane region" description="Helical" evidence="1">
    <location>
        <begin position="145"/>
        <end position="167"/>
    </location>
</feature>
<name>A0ABR5SIG8_9BACT</name>